<dbReference type="InterPro" id="IPR052914">
    <property type="entry name" value="Aldehyde_Oxdr_Iron-Sulfur"/>
</dbReference>
<dbReference type="Pfam" id="PF00111">
    <property type="entry name" value="Fer2"/>
    <property type="match status" value="1"/>
</dbReference>
<dbReference type="InterPro" id="IPR006058">
    <property type="entry name" value="2Fe2S_fd_BS"/>
</dbReference>
<dbReference type="InterPro" id="IPR036010">
    <property type="entry name" value="2Fe-2S_ferredoxin-like_sf"/>
</dbReference>
<feature type="region of interest" description="Disordered" evidence="4">
    <location>
        <begin position="1"/>
        <end position="33"/>
    </location>
</feature>
<dbReference type="PROSITE" id="PS51085">
    <property type="entry name" value="2FE2S_FER_2"/>
    <property type="match status" value="1"/>
</dbReference>
<keyword evidence="7" id="KW-1185">Reference proteome</keyword>
<evidence type="ECO:0000313" key="6">
    <source>
        <dbReference type="EMBL" id="MBB3195589.1"/>
    </source>
</evidence>
<feature type="compositionally biased region" description="Low complexity" evidence="4">
    <location>
        <begin position="1"/>
        <end position="24"/>
    </location>
</feature>
<dbReference type="InterPro" id="IPR036884">
    <property type="entry name" value="2Fe-2S-bd_dom_sf"/>
</dbReference>
<name>A0ABR6GU08_9BURK</name>
<dbReference type="SUPFAM" id="SSF47741">
    <property type="entry name" value="CO dehydrogenase ISP C-domain like"/>
    <property type="match status" value="1"/>
</dbReference>
<dbReference type="SUPFAM" id="SSF54292">
    <property type="entry name" value="2Fe-2S ferredoxin-like"/>
    <property type="match status" value="1"/>
</dbReference>
<keyword evidence="1" id="KW-0479">Metal-binding</keyword>
<dbReference type="InterPro" id="IPR001041">
    <property type="entry name" value="2Fe-2S_ferredoxin-type"/>
</dbReference>
<dbReference type="Proteomes" id="UP000574369">
    <property type="component" value="Unassembled WGS sequence"/>
</dbReference>
<dbReference type="PANTHER" id="PTHR45331:SF2">
    <property type="entry name" value="OXIDOREDUCTASE WITH IRON-SULFUR SUBUNIT"/>
    <property type="match status" value="1"/>
</dbReference>
<evidence type="ECO:0000256" key="4">
    <source>
        <dbReference type="SAM" id="MobiDB-lite"/>
    </source>
</evidence>
<gene>
    <name evidence="6" type="ORF">FHS28_002995</name>
</gene>
<dbReference type="Gene3D" id="3.10.20.30">
    <property type="match status" value="1"/>
</dbReference>
<dbReference type="PANTHER" id="PTHR45331">
    <property type="entry name" value="OXIDOREDUCTASE, IRON-SULPHUR BINDING SUBUNIT-RELATED-RELATED"/>
    <property type="match status" value="1"/>
</dbReference>
<reference evidence="6 7" key="1">
    <citation type="submission" date="2020-08" db="EMBL/GenBank/DDBJ databases">
        <title>Genomic Encyclopedia of Type Strains, Phase III (KMG-III): the genomes of soil and plant-associated and newly described type strains.</title>
        <authorList>
            <person name="Whitman W."/>
        </authorList>
    </citation>
    <scope>NUCLEOTIDE SEQUENCE [LARGE SCALE GENOMIC DNA]</scope>
    <source>
        <strain evidence="6 7">CECT 7247</strain>
    </source>
</reference>
<dbReference type="EMBL" id="JACHXO010000005">
    <property type="protein sequence ID" value="MBB3195589.1"/>
    <property type="molecule type" value="Genomic_DNA"/>
</dbReference>
<organism evidence="6 7">
    <name type="scientific">Roseateles terrae</name>
    <dbReference type="NCBI Taxonomy" id="431060"/>
    <lineage>
        <taxon>Bacteria</taxon>
        <taxon>Pseudomonadati</taxon>
        <taxon>Pseudomonadota</taxon>
        <taxon>Betaproteobacteria</taxon>
        <taxon>Burkholderiales</taxon>
        <taxon>Sphaerotilaceae</taxon>
        <taxon>Roseateles</taxon>
    </lineage>
</organism>
<evidence type="ECO:0000256" key="2">
    <source>
        <dbReference type="ARBA" id="ARBA00023002"/>
    </source>
</evidence>
<keyword evidence="2" id="KW-0560">Oxidoreductase</keyword>
<dbReference type="Gene3D" id="1.10.150.120">
    <property type="entry name" value="[2Fe-2S]-binding domain"/>
    <property type="match status" value="1"/>
</dbReference>
<accession>A0ABR6GU08</accession>
<evidence type="ECO:0000259" key="5">
    <source>
        <dbReference type="PROSITE" id="PS51085"/>
    </source>
</evidence>
<evidence type="ECO:0000313" key="7">
    <source>
        <dbReference type="Proteomes" id="UP000574369"/>
    </source>
</evidence>
<protein>
    <submittedName>
        <fullName evidence="6">Xanthine dehydrogenase YagT iron-sulfur-binding subunit</fullName>
    </submittedName>
</protein>
<dbReference type="InterPro" id="IPR012675">
    <property type="entry name" value="Beta-grasp_dom_sf"/>
</dbReference>
<comment type="caution">
    <text evidence="6">The sequence shown here is derived from an EMBL/GenBank/DDBJ whole genome shotgun (WGS) entry which is preliminary data.</text>
</comment>
<evidence type="ECO:0000256" key="1">
    <source>
        <dbReference type="ARBA" id="ARBA00022723"/>
    </source>
</evidence>
<sequence>MNLTPASTRPPAAPAAETPDAIGARAADPTGDLPPGLPVQLRINGQTVMLQLAPWVTLLDLLREQLLLTGSKKGCDHGQCGACTVLVDGVRMNSCLLLAVSLDGRDITTVEGLATLAGAEATGPNDLHPLQQAFIDCDALQCGYCTPGQLCSAAGLLNEHAPANANEIRERMSGNICRCGAYPQIVEAVSRVALVRGAASARQAVPDTAGASADLTPGSAAA</sequence>
<dbReference type="Pfam" id="PF01799">
    <property type="entry name" value="Fer2_2"/>
    <property type="match status" value="1"/>
</dbReference>
<evidence type="ECO:0000256" key="3">
    <source>
        <dbReference type="ARBA" id="ARBA00023004"/>
    </source>
</evidence>
<dbReference type="InterPro" id="IPR002888">
    <property type="entry name" value="2Fe-2S-bd"/>
</dbReference>
<feature type="domain" description="2Fe-2S ferredoxin-type" evidence="5">
    <location>
        <begin position="37"/>
        <end position="113"/>
    </location>
</feature>
<keyword evidence="3" id="KW-0408">Iron</keyword>
<dbReference type="PROSITE" id="PS00197">
    <property type="entry name" value="2FE2S_FER_1"/>
    <property type="match status" value="1"/>
</dbReference>
<proteinExistence type="predicted"/>